<protein>
    <recommendedName>
        <fullName evidence="1">Transposase IS701-like DDE domain-containing protein</fullName>
    </recommendedName>
</protein>
<dbReference type="Pfam" id="PF13546">
    <property type="entry name" value="DDE_5"/>
    <property type="match status" value="1"/>
</dbReference>
<dbReference type="EMBL" id="ACKP02000010">
    <property type="protein sequence ID" value="EEX78186.1"/>
    <property type="molecule type" value="Genomic_DNA"/>
</dbReference>
<evidence type="ECO:0000313" key="3">
    <source>
        <dbReference type="Proteomes" id="UP000003505"/>
    </source>
</evidence>
<dbReference type="InterPro" id="IPR038721">
    <property type="entry name" value="IS701-like_DDE_dom"/>
</dbReference>
<accession>C9LSE6</accession>
<organism evidence="2 3">
    <name type="scientific">Selenomonas sputigena (strain ATCC 35185 / DSM 20758 / CCUG 44933 / VPI D19B-28)</name>
    <dbReference type="NCBI Taxonomy" id="546271"/>
    <lineage>
        <taxon>Bacteria</taxon>
        <taxon>Bacillati</taxon>
        <taxon>Bacillota</taxon>
        <taxon>Negativicutes</taxon>
        <taxon>Selenomonadales</taxon>
        <taxon>Selenomonadaceae</taxon>
        <taxon>Selenomonas</taxon>
    </lineage>
</organism>
<reference evidence="2 3" key="1">
    <citation type="submission" date="2009-09" db="EMBL/GenBank/DDBJ databases">
        <authorList>
            <person name="Weinstock G."/>
            <person name="Sodergren E."/>
            <person name="Clifton S."/>
            <person name="Fulton L."/>
            <person name="Fulton B."/>
            <person name="Courtney L."/>
            <person name="Fronick C."/>
            <person name="Harrison M."/>
            <person name="Strong C."/>
            <person name="Farmer C."/>
            <person name="Delahaunty K."/>
            <person name="Markovic C."/>
            <person name="Hall O."/>
            <person name="Minx P."/>
            <person name="Tomlinson C."/>
            <person name="Mitreva M."/>
            <person name="Nelson J."/>
            <person name="Hou S."/>
            <person name="Wollam A."/>
            <person name="Pepin K.H."/>
            <person name="Johnson M."/>
            <person name="Bhonagiri V."/>
            <person name="Nash W.E."/>
            <person name="Warren W."/>
            <person name="Chinwalla A."/>
            <person name="Mardis E.R."/>
            <person name="Wilson R.K."/>
        </authorList>
    </citation>
    <scope>NUCLEOTIDE SEQUENCE [LARGE SCALE GENOMIC DNA]</scope>
    <source>
        <strain evidence="3">ATCC 35185 / DSM 20758 / VPI D19B-28</strain>
    </source>
</reference>
<dbReference type="Proteomes" id="UP000003505">
    <property type="component" value="Unassembled WGS sequence"/>
</dbReference>
<name>C9LSE6_SELS3</name>
<evidence type="ECO:0000313" key="2">
    <source>
        <dbReference type="EMBL" id="EEX78186.1"/>
    </source>
</evidence>
<feature type="domain" description="Transposase IS701-like DDE" evidence="1">
    <location>
        <begin position="51"/>
        <end position="150"/>
    </location>
</feature>
<dbReference type="AlphaFoldDB" id="C9LSE6"/>
<proteinExistence type="predicted"/>
<sequence>MEVHAMNSITQNHQDEELLSKEMQVFFRRYQVSRILRAANAYKLRGVPVLSIFLLAFRMVFQQRSVYTQMHLQSAAMPFGKDTFYRFMNSCRIHWRRFTTELAAAIIHDTLAPLTQADRINVLILDDSIYHRARSKRVELLARLYGHAKKGFSYGFRFRMLTLCWSDGNTLLTASHTLLSTVVAKTTKMCIKGYFHWYKVSVFKVCGTFLMCEV</sequence>
<gene>
    <name evidence="2" type="ORF">SELSPUOL_00370</name>
</gene>
<evidence type="ECO:0000259" key="1">
    <source>
        <dbReference type="Pfam" id="PF13546"/>
    </source>
</evidence>
<comment type="caution">
    <text evidence="2">The sequence shown here is derived from an EMBL/GenBank/DDBJ whole genome shotgun (WGS) entry which is preliminary data.</text>
</comment>